<protein>
    <submittedName>
        <fullName evidence="2">Uncharacterized protein</fullName>
    </submittedName>
</protein>
<name>A0A9X1Z9T4_9GAMM</name>
<accession>A0A9X1Z9T4</accession>
<keyword evidence="3" id="KW-1185">Reference proteome</keyword>
<gene>
    <name evidence="2" type="ORF">L2740_00475</name>
</gene>
<dbReference type="RefSeq" id="WP_248947984.1">
    <property type="nucleotide sequence ID" value="NZ_JAKILB010000001.1"/>
</dbReference>
<keyword evidence="1" id="KW-0732">Signal</keyword>
<evidence type="ECO:0000256" key="1">
    <source>
        <dbReference type="SAM" id="SignalP"/>
    </source>
</evidence>
<dbReference type="Proteomes" id="UP001139293">
    <property type="component" value="Unassembled WGS sequence"/>
</dbReference>
<dbReference type="EMBL" id="JAKILB010000001">
    <property type="protein sequence ID" value="MCL1137052.1"/>
    <property type="molecule type" value="Genomic_DNA"/>
</dbReference>
<reference evidence="2" key="1">
    <citation type="submission" date="2022-01" db="EMBL/GenBank/DDBJ databases">
        <title>Whole genome-based taxonomy of the Shewanellaceae.</title>
        <authorList>
            <person name="Martin-Rodriguez A.J."/>
        </authorList>
    </citation>
    <scope>NUCLEOTIDE SEQUENCE</scope>
    <source>
        <strain evidence="2">KCTC 23973</strain>
    </source>
</reference>
<sequence length="134" mass="14577">MLAKKKLSMVIFAASVLSFNSFAGEAEDAFTQELAECAAYYQIASDAISAMNAPQMQAVGERLQQSGQQAIEIAAKYQSEDKVAAAVTKAAEQHKASMPNSQSLGPLMGKYKEKCKTIIAQPDKRLDYWTMATM</sequence>
<feature type="chain" id="PRO_5040733524" evidence="1">
    <location>
        <begin position="24"/>
        <end position="134"/>
    </location>
</feature>
<proteinExistence type="predicted"/>
<dbReference type="AlphaFoldDB" id="A0A9X1Z9T4"/>
<evidence type="ECO:0000313" key="3">
    <source>
        <dbReference type="Proteomes" id="UP001139293"/>
    </source>
</evidence>
<feature type="signal peptide" evidence="1">
    <location>
        <begin position="1"/>
        <end position="23"/>
    </location>
</feature>
<evidence type="ECO:0000313" key="2">
    <source>
        <dbReference type="EMBL" id="MCL1137052.1"/>
    </source>
</evidence>
<comment type="caution">
    <text evidence="2">The sequence shown here is derived from an EMBL/GenBank/DDBJ whole genome shotgun (WGS) entry which is preliminary data.</text>
</comment>
<organism evidence="2 3">
    <name type="scientific">Shewanella pneumatophori</name>
    <dbReference type="NCBI Taxonomy" id="314092"/>
    <lineage>
        <taxon>Bacteria</taxon>
        <taxon>Pseudomonadati</taxon>
        <taxon>Pseudomonadota</taxon>
        <taxon>Gammaproteobacteria</taxon>
        <taxon>Alteromonadales</taxon>
        <taxon>Shewanellaceae</taxon>
        <taxon>Shewanella</taxon>
    </lineage>
</organism>